<dbReference type="RefSeq" id="WP_194259396.1">
    <property type="nucleotide sequence ID" value="NZ_JABCQG010000005.1"/>
</dbReference>
<dbReference type="Proteomes" id="UP000623107">
    <property type="component" value="Unassembled WGS sequence"/>
</dbReference>
<name>A0ABR9Y4D7_9PROT</name>
<dbReference type="Pfam" id="PF06114">
    <property type="entry name" value="Peptidase_M78"/>
    <property type="match status" value="1"/>
</dbReference>
<dbReference type="InterPro" id="IPR010359">
    <property type="entry name" value="IrrE_HExxH"/>
</dbReference>
<dbReference type="Gene3D" id="1.10.10.2910">
    <property type="match status" value="1"/>
</dbReference>
<accession>A0ABR9Y4D7</accession>
<dbReference type="PANTHER" id="PTHR43236:SF1">
    <property type="entry name" value="BLL7220 PROTEIN"/>
    <property type="match status" value="1"/>
</dbReference>
<sequence length="167" mass="19383">MTVLTMTPEQVLSAYWERGKLPIDPEVIAKKAGLRVEDMDPFRENEEQNAIGAYWPPEKGKPAVIEIDRDEPINRVRFTLAHELGHHFLGHNEKMHRDTTKQFNIYNFDPRESAANNFAAKILMPAQYVKVLIENKKIVDLKELAKIFRVSEVAMKIRLENLNYIKP</sequence>
<evidence type="ECO:0000313" key="3">
    <source>
        <dbReference type="Proteomes" id="UP000623107"/>
    </source>
</evidence>
<proteinExistence type="predicted"/>
<comment type="caution">
    <text evidence="2">The sequence shown here is derived from an EMBL/GenBank/DDBJ whole genome shotgun (WGS) entry which is preliminary data.</text>
</comment>
<organism evidence="2 3">
    <name type="scientific">Gluconobacter vitians</name>
    <dbReference type="NCBI Taxonomy" id="2728102"/>
    <lineage>
        <taxon>Bacteria</taxon>
        <taxon>Pseudomonadati</taxon>
        <taxon>Pseudomonadota</taxon>
        <taxon>Alphaproteobacteria</taxon>
        <taxon>Acetobacterales</taxon>
        <taxon>Acetobacteraceae</taxon>
        <taxon>Gluconobacter</taxon>
    </lineage>
</organism>
<dbReference type="PANTHER" id="PTHR43236">
    <property type="entry name" value="ANTITOXIN HIGA1"/>
    <property type="match status" value="1"/>
</dbReference>
<gene>
    <name evidence="2" type="ORF">HKD24_05675</name>
</gene>
<evidence type="ECO:0000313" key="2">
    <source>
        <dbReference type="EMBL" id="MBF0858702.1"/>
    </source>
</evidence>
<evidence type="ECO:0000259" key="1">
    <source>
        <dbReference type="Pfam" id="PF06114"/>
    </source>
</evidence>
<reference evidence="2" key="1">
    <citation type="submission" date="2020-04" db="EMBL/GenBank/DDBJ databases">
        <authorList>
            <person name="Sombolestani A."/>
        </authorList>
    </citation>
    <scope>NUCLEOTIDE SEQUENCE</scope>
    <source>
        <strain evidence="2">LMG 31484</strain>
    </source>
</reference>
<keyword evidence="3" id="KW-1185">Reference proteome</keyword>
<dbReference type="InterPro" id="IPR052345">
    <property type="entry name" value="Rad_response_metalloprotease"/>
</dbReference>
<dbReference type="EMBL" id="JABCQG010000005">
    <property type="protein sequence ID" value="MBF0858702.1"/>
    <property type="molecule type" value="Genomic_DNA"/>
</dbReference>
<feature type="domain" description="IrrE N-terminal-like" evidence="1">
    <location>
        <begin position="56"/>
        <end position="159"/>
    </location>
</feature>
<protein>
    <submittedName>
        <fullName evidence="2">ImmA/IrrE family metallo-endopeptidase</fullName>
    </submittedName>
</protein>
<reference evidence="2" key="2">
    <citation type="submission" date="2020-11" db="EMBL/GenBank/DDBJ databases">
        <title>Description of novel Gluconobacter species.</title>
        <authorList>
            <person name="Cleenwerck I."/>
            <person name="Cnockaert M."/>
            <person name="Borremans W."/>
            <person name="Wieme A.D."/>
            <person name="De Vuyst L."/>
            <person name="Vandamme P."/>
        </authorList>
    </citation>
    <scope>NUCLEOTIDE SEQUENCE</scope>
    <source>
        <strain evidence="2">LMG 31484</strain>
    </source>
</reference>